<dbReference type="Proteomes" id="UP001162741">
    <property type="component" value="Chromosome"/>
</dbReference>
<name>A0ABY6IUU9_9BACT</name>
<protein>
    <submittedName>
        <fullName evidence="3">DUF1735 domain-containing protein</fullName>
    </submittedName>
</protein>
<accession>A0ABY6IUU9</accession>
<feature type="domain" description="BT-3987-like N-terminal" evidence="2">
    <location>
        <begin position="34"/>
        <end position="148"/>
    </location>
</feature>
<evidence type="ECO:0000259" key="2">
    <source>
        <dbReference type="Pfam" id="PF08522"/>
    </source>
</evidence>
<keyword evidence="4" id="KW-1185">Reference proteome</keyword>
<sequence>MQRIYIAIICPLLILLAACSKDSSPALLPEGSISFKLSEGKDTIEMPLSILKDSAVVLKLQAAFTGSTSGNHWITFAIDTTKIRDYRARFGQGILVPAPHYLFFKSNVRLSAGATESDTAQLNIGQQTKLMEYSTYVLPIVIQSVDGEPEGAASGRVIYFVFKTGKPLFINKQGWTIAAFTSQNGTNAPTGLLDEKQPDYLLGQ</sequence>
<proteinExistence type="predicted"/>
<evidence type="ECO:0000256" key="1">
    <source>
        <dbReference type="SAM" id="SignalP"/>
    </source>
</evidence>
<reference evidence="3" key="1">
    <citation type="submission" date="2022-10" db="EMBL/GenBank/DDBJ databases">
        <title>Chitinophaga sp. nov., isolated from soil.</title>
        <authorList>
            <person name="Jeon C.O."/>
        </authorList>
    </citation>
    <scope>NUCLEOTIDE SEQUENCE</scope>
    <source>
        <strain evidence="3">R8</strain>
    </source>
</reference>
<dbReference type="RefSeq" id="WP_264279631.1">
    <property type="nucleotide sequence ID" value="NZ_CP107006.1"/>
</dbReference>
<feature type="chain" id="PRO_5046329660" evidence="1">
    <location>
        <begin position="21"/>
        <end position="204"/>
    </location>
</feature>
<dbReference type="EMBL" id="CP107006">
    <property type="protein sequence ID" value="UYQ91152.1"/>
    <property type="molecule type" value="Genomic_DNA"/>
</dbReference>
<dbReference type="InterPro" id="IPR013728">
    <property type="entry name" value="BT_3987-like_N"/>
</dbReference>
<gene>
    <name evidence="3" type="ORF">MKQ68_13725</name>
</gene>
<dbReference type="Gene3D" id="2.60.40.1740">
    <property type="entry name" value="hypothetical protein (bacova_03559)"/>
    <property type="match status" value="1"/>
</dbReference>
<evidence type="ECO:0000313" key="4">
    <source>
        <dbReference type="Proteomes" id="UP001162741"/>
    </source>
</evidence>
<keyword evidence="1" id="KW-0732">Signal</keyword>
<organism evidence="3 4">
    <name type="scientific">Chitinophaga horti</name>
    <dbReference type="NCBI Taxonomy" id="2920382"/>
    <lineage>
        <taxon>Bacteria</taxon>
        <taxon>Pseudomonadati</taxon>
        <taxon>Bacteroidota</taxon>
        <taxon>Chitinophagia</taxon>
        <taxon>Chitinophagales</taxon>
        <taxon>Chitinophagaceae</taxon>
        <taxon>Chitinophaga</taxon>
    </lineage>
</organism>
<dbReference type="PROSITE" id="PS51257">
    <property type="entry name" value="PROKAR_LIPOPROTEIN"/>
    <property type="match status" value="1"/>
</dbReference>
<evidence type="ECO:0000313" key="3">
    <source>
        <dbReference type="EMBL" id="UYQ91152.1"/>
    </source>
</evidence>
<feature type="signal peptide" evidence="1">
    <location>
        <begin position="1"/>
        <end position="20"/>
    </location>
</feature>
<dbReference type="Pfam" id="PF08522">
    <property type="entry name" value="BT_3987-like_N"/>
    <property type="match status" value="1"/>
</dbReference>